<protein>
    <submittedName>
        <fullName evidence="6">TetR/AcrR family transcriptional regulator</fullName>
    </submittedName>
</protein>
<feature type="domain" description="HTH tetR-type" evidence="5">
    <location>
        <begin position="26"/>
        <end position="86"/>
    </location>
</feature>
<dbReference type="InterPro" id="IPR001647">
    <property type="entry name" value="HTH_TetR"/>
</dbReference>
<evidence type="ECO:0000256" key="3">
    <source>
        <dbReference type="ARBA" id="ARBA00023163"/>
    </source>
</evidence>
<dbReference type="InterPro" id="IPR036271">
    <property type="entry name" value="Tet_transcr_reg_TetR-rel_C_sf"/>
</dbReference>
<dbReference type="PANTHER" id="PTHR30055">
    <property type="entry name" value="HTH-TYPE TRANSCRIPTIONAL REGULATOR RUTR"/>
    <property type="match status" value="1"/>
</dbReference>
<dbReference type="PANTHER" id="PTHR30055:SF151">
    <property type="entry name" value="TRANSCRIPTIONAL REGULATORY PROTEIN"/>
    <property type="match status" value="1"/>
</dbReference>
<evidence type="ECO:0000256" key="2">
    <source>
        <dbReference type="ARBA" id="ARBA00023125"/>
    </source>
</evidence>
<gene>
    <name evidence="6" type="ORF">GCM10010492_21220</name>
</gene>
<keyword evidence="7" id="KW-1185">Reference proteome</keyword>
<evidence type="ECO:0000259" key="5">
    <source>
        <dbReference type="PROSITE" id="PS50977"/>
    </source>
</evidence>
<evidence type="ECO:0000313" key="6">
    <source>
        <dbReference type="EMBL" id="GAA0222817.1"/>
    </source>
</evidence>
<dbReference type="SUPFAM" id="SSF48498">
    <property type="entry name" value="Tetracyclin repressor-like, C-terminal domain"/>
    <property type="match status" value="1"/>
</dbReference>
<evidence type="ECO:0000313" key="7">
    <source>
        <dbReference type="Proteomes" id="UP001500416"/>
    </source>
</evidence>
<sequence>MASERSDPARTLAVLWRTSTPAPRKGLGLDRIVTAAVELADAEGLAALSMRRVADKLGVGAMSLYTYVPGKAELVDVMVDSVSGETARDHVPGGWRARLAHVARENWALCLRHPWLLDVAGNRAVLGPNVAAKYDHELRAVDGIGLTDVEMDAVLTLVLGHVHAAARLAVESARLEQRTGLSDEQWWAAAAPVLASVFDPARFPVAARVGAAAGAAHGAAYSGEHAFEFGLERVLDGVEALVRGRQ</sequence>
<keyword evidence="1" id="KW-0805">Transcription regulation</keyword>
<name>A0ABP3D476_9PSEU</name>
<feature type="DNA-binding region" description="H-T-H motif" evidence="4">
    <location>
        <begin position="49"/>
        <end position="68"/>
    </location>
</feature>
<proteinExistence type="predicted"/>
<dbReference type="Pfam" id="PF02909">
    <property type="entry name" value="TetR_C_1"/>
    <property type="match status" value="1"/>
</dbReference>
<accession>A0ABP3D476</accession>
<keyword evidence="2 4" id="KW-0238">DNA-binding</keyword>
<dbReference type="InterPro" id="IPR050109">
    <property type="entry name" value="HTH-type_TetR-like_transc_reg"/>
</dbReference>
<dbReference type="SUPFAM" id="SSF46689">
    <property type="entry name" value="Homeodomain-like"/>
    <property type="match status" value="1"/>
</dbReference>
<evidence type="ECO:0000256" key="1">
    <source>
        <dbReference type="ARBA" id="ARBA00023015"/>
    </source>
</evidence>
<reference evidence="7" key="1">
    <citation type="journal article" date="2019" name="Int. J. Syst. Evol. Microbiol.">
        <title>The Global Catalogue of Microorganisms (GCM) 10K type strain sequencing project: providing services to taxonomists for standard genome sequencing and annotation.</title>
        <authorList>
            <consortium name="The Broad Institute Genomics Platform"/>
            <consortium name="The Broad Institute Genome Sequencing Center for Infectious Disease"/>
            <person name="Wu L."/>
            <person name="Ma J."/>
        </authorList>
    </citation>
    <scope>NUCLEOTIDE SEQUENCE [LARGE SCALE GENOMIC DNA]</scope>
    <source>
        <strain evidence="7">JCM 3380</strain>
    </source>
</reference>
<dbReference type="RefSeq" id="WP_343933527.1">
    <property type="nucleotide sequence ID" value="NZ_BAAABU010000003.1"/>
</dbReference>
<dbReference type="Gene3D" id="1.10.357.10">
    <property type="entry name" value="Tetracycline Repressor, domain 2"/>
    <property type="match status" value="1"/>
</dbReference>
<dbReference type="EMBL" id="BAAABU010000003">
    <property type="protein sequence ID" value="GAA0222817.1"/>
    <property type="molecule type" value="Genomic_DNA"/>
</dbReference>
<dbReference type="Proteomes" id="UP001500416">
    <property type="component" value="Unassembled WGS sequence"/>
</dbReference>
<comment type="caution">
    <text evidence="6">The sequence shown here is derived from an EMBL/GenBank/DDBJ whole genome shotgun (WGS) entry which is preliminary data.</text>
</comment>
<keyword evidence="3" id="KW-0804">Transcription</keyword>
<dbReference type="InterPro" id="IPR004111">
    <property type="entry name" value="Repressor_TetR_C"/>
</dbReference>
<dbReference type="PROSITE" id="PS50977">
    <property type="entry name" value="HTH_TETR_2"/>
    <property type="match status" value="1"/>
</dbReference>
<dbReference type="InterPro" id="IPR009057">
    <property type="entry name" value="Homeodomain-like_sf"/>
</dbReference>
<dbReference type="Gene3D" id="1.10.10.60">
    <property type="entry name" value="Homeodomain-like"/>
    <property type="match status" value="1"/>
</dbReference>
<dbReference type="Pfam" id="PF00440">
    <property type="entry name" value="TetR_N"/>
    <property type="match status" value="1"/>
</dbReference>
<evidence type="ECO:0000256" key="4">
    <source>
        <dbReference type="PROSITE-ProRule" id="PRU00335"/>
    </source>
</evidence>
<organism evidence="6 7">
    <name type="scientific">Saccharothrix mutabilis subsp. mutabilis</name>
    <dbReference type="NCBI Taxonomy" id="66855"/>
    <lineage>
        <taxon>Bacteria</taxon>
        <taxon>Bacillati</taxon>
        <taxon>Actinomycetota</taxon>
        <taxon>Actinomycetes</taxon>
        <taxon>Pseudonocardiales</taxon>
        <taxon>Pseudonocardiaceae</taxon>
        <taxon>Saccharothrix</taxon>
    </lineage>
</organism>